<protein>
    <submittedName>
        <fullName evidence="2">Uncharacterized protein</fullName>
    </submittedName>
</protein>
<keyword evidence="3" id="KW-1185">Reference proteome</keyword>
<feature type="transmembrane region" description="Helical" evidence="1">
    <location>
        <begin position="12"/>
        <end position="31"/>
    </location>
</feature>
<name>A0A5N5WU44_9EURO</name>
<dbReference type="AlphaFoldDB" id="A0A5N5WU44"/>
<gene>
    <name evidence="2" type="ORF">BDV29DRAFT_158904</name>
</gene>
<accession>A0A5N5WU44</accession>
<sequence>MSLANFCLRPHTWVSFGVATFILVNLIFFLPSHISYPLRLRSAQSIYQCGNSPEEARSNGCHFDLMSFSWLPPACFDGELMDEFLTHSNWEWYSDISQKNTVPANEVQHGQHDALYVSWDYHFVHCTYMWQKMHRALLHQRPMDGYIGNMHHTAHCADLLLSQADMRTTGKMTVIFAKYPSCGEDPRLMADENHHGWYRVENGTRVFTMPGGPPNDYGHHH</sequence>
<dbReference type="InterPro" id="IPR053008">
    <property type="entry name" value="Phomopsin_biosynth_assoc"/>
</dbReference>
<organism evidence="2 3">
    <name type="scientific">Aspergillus leporis</name>
    <dbReference type="NCBI Taxonomy" id="41062"/>
    <lineage>
        <taxon>Eukaryota</taxon>
        <taxon>Fungi</taxon>
        <taxon>Dikarya</taxon>
        <taxon>Ascomycota</taxon>
        <taxon>Pezizomycotina</taxon>
        <taxon>Eurotiomycetes</taxon>
        <taxon>Eurotiomycetidae</taxon>
        <taxon>Eurotiales</taxon>
        <taxon>Aspergillaceae</taxon>
        <taxon>Aspergillus</taxon>
        <taxon>Aspergillus subgen. Circumdati</taxon>
    </lineage>
</organism>
<evidence type="ECO:0000313" key="2">
    <source>
        <dbReference type="EMBL" id="KAB8072068.1"/>
    </source>
</evidence>
<keyword evidence="1" id="KW-1133">Transmembrane helix</keyword>
<dbReference type="Proteomes" id="UP000326565">
    <property type="component" value="Unassembled WGS sequence"/>
</dbReference>
<evidence type="ECO:0000313" key="3">
    <source>
        <dbReference type="Proteomes" id="UP000326565"/>
    </source>
</evidence>
<dbReference type="PANTHER" id="PTHR35896:SF3">
    <property type="entry name" value="MAJOR FACILITATOR SUPERFAMILY TRANSPORTER"/>
    <property type="match status" value="1"/>
</dbReference>
<reference evidence="2 3" key="1">
    <citation type="submission" date="2019-04" db="EMBL/GenBank/DDBJ databases">
        <title>Friends and foes A comparative genomics study of 23 Aspergillus species from section Flavi.</title>
        <authorList>
            <consortium name="DOE Joint Genome Institute"/>
            <person name="Kjaerbolling I."/>
            <person name="Vesth T."/>
            <person name="Frisvad J.C."/>
            <person name="Nybo J.L."/>
            <person name="Theobald S."/>
            <person name="Kildgaard S."/>
            <person name="Isbrandt T."/>
            <person name="Kuo A."/>
            <person name="Sato A."/>
            <person name="Lyhne E.K."/>
            <person name="Kogle M.E."/>
            <person name="Wiebenga A."/>
            <person name="Kun R.S."/>
            <person name="Lubbers R.J."/>
            <person name="Makela M.R."/>
            <person name="Barry K."/>
            <person name="Chovatia M."/>
            <person name="Clum A."/>
            <person name="Daum C."/>
            <person name="Haridas S."/>
            <person name="He G."/>
            <person name="LaButti K."/>
            <person name="Lipzen A."/>
            <person name="Mondo S."/>
            <person name="Riley R."/>
            <person name="Salamov A."/>
            <person name="Simmons B.A."/>
            <person name="Magnuson J.K."/>
            <person name="Henrissat B."/>
            <person name="Mortensen U.H."/>
            <person name="Larsen T.O."/>
            <person name="Devries R.P."/>
            <person name="Grigoriev I.V."/>
            <person name="Machida M."/>
            <person name="Baker S.E."/>
            <person name="Andersen M.R."/>
        </authorList>
    </citation>
    <scope>NUCLEOTIDE SEQUENCE [LARGE SCALE GENOMIC DNA]</scope>
    <source>
        <strain evidence="2 3">CBS 151.66</strain>
    </source>
</reference>
<dbReference type="PANTHER" id="PTHR35896">
    <property type="entry name" value="IG-LIKE DOMAIN-CONTAINING PROTEIN"/>
    <property type="match status" value="1"/>
</dbReference>
<dbReference type="EMBL" id="ML732256">
    <property type="protein sequence ID" value="KAB8072068.1"/>
    <property type="molecule type" value="Genomic_DNA"/>
</dbReference>
<keyword evidence="1" id="KW-0812">Transmembrane</keyword>
<dbReference type="OrthoDB" id="3501153at2759"/>
<proteinExistence type="predicted"/>
<keyword evidence="1" id="KW-0472">Membrane</keyword>
<evidence type="ECO:0000256" key="1">
    <source>
        <dbReference type="SAM" id="Phobius"/>
    </source>
</evidence>